<gene>
    <name evidence="1" type="ORF">C7445_101329</name>
</gene>
<accession>A0A4R8LWZ1</accession>
<proteinExistence type="predicted"/>
<evidence type="ECO:0000313" key="1">
    <source>
        <dbReference type="EMBL" id="TDY51327.1"/>
    </source>
</evidence>
<dbReference type="RefSeq" id="WP_243834871.1">
    <property type="nucleotide sequence ID" value="NZ_BSUS01000001.1"/>
</dbReference>
<reference evidence="1 2" key="1">
    <citation type="submission" date="2019-03" db="EMBL/GenBank/DDBJ databases">
        <title>Genomic Encyclopedia of Type Strains, Phase IV (KMG-IV): sequencing the most valuable type-strain genomes for metagenomic binning, comparative biology and taxonomic classification.</title>
        <authorList>
            <person name="Goeker M."/>
        </authorList>
    </citation>
    <scope>NUCLEOTIDE SEQUENCE [LARGE SCALE GENOMIC DNA]</scope>
    <source>
        <strain evidence="1 2">DSM 17974</strain>
    </source>
</reference>
<comment type="caution">
    <text evidence="1">The sequence shown here is derived from an EMBL/GenBank/DDBJ whole genome shotgun (WGS) entry which is preliminary data.</text>
</comment>
<protein>
    <submittedName>
        <fullName evidence="1">Uncharacterized protein</fullName>
    </submittedName>
</protein>
<keyword evidence="2" id="KW-1185">Reference proteome</keyword>
<sequence>METDAQRGYQDAIRHVERALEHRKHHLQEQILDAFPGGEEERKARLDELAHMQQVIRSLHR</sequence>
<name>A0A4R8LWZ1_9BACL</name>
<dbReference type="EMBL" id="SORF01000001">
    <property type="protein sequence ID" value="TDY51327.1"/>
    <property type="molecule type" value="Genomic_DNA"/>
</dbReference>
<evidence type="ECO:0000313" key="2">
    <source>
        <dbReference type="Proteomes" id="UP000294581"/>
    </source>
</evidence>
<dbReference type="AlphaFoldDB" id="A0A4R8LWZ1"/>
<dbReference type="Proteomes" id="UP000294581">
    <property type="component" value="Unassembled WGS sequence"/>
</dbReference>
<organism evidence="1 2">
    <name type="scientific">Alicyclobacillus sacchari</name>
    <dbReference type="NCBI Taxonomy" id="392010"/>
    <lineage>
        <taxon>Bacteria</taxon>
        <taxon>Bacillati</taxon>
        <taxon>Bacillota</taxon>
        <taxon>Bacilli</taxon>
        <taxon>Bacillales</taxon>
        <taxon>Alicyclobacillaceae</taxon>
        <taxon>Alicyclobacillus</taxon>
    </lineage>
</organism>